<dbReference type="OrthoDB" id="1855849at2"/>
<organism evidence="1 2">
    <name type="scientific">Eisenbergiella tayi</name>
    <dbReference type="NCBI Taxonomy" id="1432052"/>
    <lineage>
        <taxon>Bacteria</taxon>
        <taxon>Bacillati</taxon>
        <taxon>Bacillota</taxon>
        <taxon>Clostridia</taxon>
        <taxon>Lachnospirales</taxon>
        <taxon>Lachnospiraceae</taxon>
        <taxon>Eisenbergiella</taxon>
    </lineage>
</organism>
<proteinExistence type="predicted"/>
<reference evidence="1 2" key="1">
    <citation type="submission" date="2016-08" db="EMBL/GenBank/DDBJ databases">
        <authorList>
            <person name="Seilhamer J.J."/>
        </authorList>
    </citation>
    <scope>NUCLEOTIDE SEQUENCE [LARGE SCALE GENOMIC DNA]</scope>
    <source>
        <strain evidence="1 2">NML150140-1</strain>
    </source>
</reference>
<dbReference type="RefSeq" id="WP_069431232.1">
    <property type="nucleotide sequence ID" value="NZ_MEHA01000003.1"/>
</dbReference>
<evidence type="ECO:0000313" key="2">
    <source>
        <dbReference type="Proteomes" id="UP000094271"/>
    </source>
</evidence>
<protein>
    <submittedName>
        <fullName evidence="1">Uncharacterized protein</fullName>
    </submittedName>
</protein>
<dbReference type="Proteomes" id="UP000094271">
    <property type="component" value="Unassembled WGS sequence"/>
</dbReference>
<dbReference type="AlphaFoldDB" id="A0A1E3UM44"/>
<accession>A0A1E3UM44</accession>
<dbReference type="EMBL" id="MEHA01000003">
    <property type="protein sequence ID" value="ODR54069.1"/>
    <property type="molecule type" value="Genomic_DNA"/>
</dbReference>
<gene>
    <name evidence="1" type="ORF">BEI59_05795</name>
</gene>
<comment type="caution">
    <text evidence="1">The sequence shown here is derived from an EMBL/GenBank/DDBJ whole genome shotgun (WGS) entry which is preliminary data.</text>
</comment>
<name>A0A1E3UM44_9FIRM</name>
<sequence length="355" mass="40512">MPKCLFRYQWVKLPRNHLPVGKGIMGYWAKLASRAAFRRGRAKYCGYTNDVMPGMWSGGVVGLKSILGVKRRTEALEIMNTLSRFGYIRYTLDEKTKKLEYVVTDWVVKCSGAECMSGAVYATDGYGFLCLPRNITQRLADQHYTFGESDAWLDLWCHTVWQETGNAFSCLAPAVQFGRLGAALTLEALGRRWGWEKTKVWRFFQKNGDAFVLHRLPGSYGCLIFNRLYPLDTEASLPTGAEIERIIEKMRICAGNAHIGGSDNARLNKMILWYSRRIIIMRTTDYAEQVSKNRVALSSPIIRAYISLCWNCQNCIYDCRGVSSRLRRIDANHIRGPCAYADFFLHSRNRKGEST</sequence>
<evidence type="ECO:0000313" key="1">
    <source>
        <dbReference type="EMBL" id="ODR54069.1"/>
    </source>
</evidence>